<evidence type="ECO:0000256" key="5">
    <source>
        <dbReference type="ARBA" id="ARBA00023136"/>
    </source>
</evidence>
<dbReference type="AlphaFoldDB" id="A0A2P6R6P8"/>
<dbReference type="PANTHER" id="PTHR31621:SF69">
    <property type="entry name" value="POLLEN-SPECIFIC LEUCINE-RICH REPEAT EXTENSIN-LIKE PROTEIN 1"/>
    <property type="match status" value="1"/>
</dbReference>
<reference evidence="8 9" key="1">
    <citation type="journal article" date="2018" name="Nat. Genet.">
        <title>The Rosa genome provides new insights in the design of modern roses.</title>
        <authorList>
            <person name="Bendahmane M."/>
        </authorList>
    </citation>
    <scope>NUCLEOTIDE SEQUENCE [LARGE SCALE GENOMIC DNA]</scope>
    <source>
        <strain evidence="9">cv. Old Blush</strain>
    </source>
</reference>
<feature type="compositionally biased region" description="Low complexity" evidence="6">
    <location>
        <begin position="90"/>
        <end position="99"/>
    </location>
</feature>
<feature type="transmembrane region" description="Helical" evidence="7">
    <location>
        <begin position="276"/>
        <end position="295"/>
    </location>
</feature>
<comment type="similarity">
    <text evidence="2">Belongs to the plant DMP1 protein family.</text>
</comment>
<evidence type="ECO:0000256" key="7">
    <source>
        <dbReference type="SAM" id="Phobius"/>
    </source>
</evidence>
<feature type="region of interest" description="Disordered" evidence="6">
    <location>
        <begin position="42"/>
        <end position="63"/>
    </location>
</feature>
<dbReference type="InterPro" id="IPR007770">
    <property type="entry name" value="DMP"/>
</dbReference>
<feature type="transmembrane region" description="Helical" evidence="7">
    <location>
        <begin position="239"/>
        <end position="264"/>
    </location>
</feature>
<dbReference type="GO" id="GO:0010256">
    <property type="term" value="P:endomembrane system organization"/>
    <property type="evidence" value="ECO:0007669"/>
    <property type="project" value="TreeGrafter"/>
</dbReference>
<evidence type="ECO:0000313" key="8">
    <source>
        <dbReference type="EMBL" id="PRQ42090.1"/>
    </source>
</evidence>
<dbReference type="STRING" id="74649.A0A2P6R6P8"/>
<evidence type="ECO:0000256" key="1">
    <source>
        <dbReference type="ARBA" id="ARBA00004141"/>
    </source>
</evidence>
<evidence type="ECO:0000256" key="3">
    <source>
        <dbReference type="ARBA" id="ARBA00022692"/>
    </source>
</evidence>
<feature type="compositionally biased region" description="Pro residues" evidence="6">
    <location>
        <begin position="100"/>
        <end position="111"/>
    </location>
</feature>
<dbReference type="PANTHER" id="PTHR31621">
    <property type="entry name" value="PROTEIN DMP3"/>
    <property type="match status" value="1"/>
</dbReference>
<evidence type="ECO:0000256" key="4">
    <source>
        <dbReference type="ARBA" id="ARBA00022989"/>
    </source>
</evidence>
<keyword evidence="4 7" id="KW-1133">Transmembrane helix</keyword>
<accession>A0A2P6R6P8</accession>
<protein>
    <submittedName>
        <fullName evidence="8">Uncharacterized protein</fullName>
    </submittedName>
</protein>
<feature type="region of interest" description="Disordered" evidence="6">
    <location>
        <begin position="89"/>
        <end position="129"/>
    </location>
</feature>
<keyword evidence="5 7" id="KW-0472">Membrane</keyword>
<evidence type="ECO:0000256" key="6">
    <source>
        <dbReference type="SAM" id="MobiDB-lite"/>
    </source>
</evidence>
<dbReference type="OMA" id="RCHTFNQ"/>
<comment type="subcellular location">
    <subcellularLocation>
        <location evidence="1">Membrane</location>
        <topology evidence="1">Multi-pass membrane protein</topology>
    </subcellularLocation>
</comment>
<gene>
    <name evidence="8" type="ORF">RchiOBHm_Chr3g0453841</name>
</gene>
<sequence length="309" mass="33899">MAEPFVQHINSSSSTPVANSAAAASLVRSMADQQIVLQIGQLSSSTPPLPPPHDEQTKSVAPASHHGTLNLRVTEPILLHINSLTPLLNNQPISTQSTPTPTPPPPPPPPKNQVTSNPPTDIAQSLKGTKHQKALSKMGSLANLLPTGTVLAFQAITPSLSYNGRCHIFNKYLVAFVMLACSLVCFVSSFTDSLEYEQKVYYGIATFNGLSVFNYERREVEEKALEDKLKSLKITPRDYLHAFLSVFVFLIFACSSLEVQTCYFPAGIRDQLEYSMVIYLPLVVGLLSSFLFTHFPTNRRGIGYTCTRT</sequence>
<organism evidence="8 9">
    <name type="scientific">Rosa chinensis</name>
    <name type="common">China rose</name>
    <dbReference type="NCBI Taxonomy" id="74649"/>
    <lineage>
        <taxon>Eukaryota</taxon>
        <taxon>Viridiplantae</taxon>
        <taxon>Streptophyta</taxon>
        <taxon>Embryophyta</taxon>
        <taxon>Tracheophyta</taxon>
        <taxon>Spermatophyta</taxon>
        <taxon>Magnoliopsida</taxon>
        <taxon>eudicotyledons</taxon>
        <taxon>Gunneridae</taxon>
        <taxon>Pentapetalae</taxon>
        <taxon>rosids</taxon>
        <taxon>fabids</taxon>
        <taxon>Rosales</taxon>
        <taxon>Rosaceae</taxon>
        <taxon>Rosoideae</taxon>
        <taxon>Rosoideae incertae sedis</taxon>
        <taxon>Rosa</taxon>
    </lineage>
</organism>
<dbReference type="Pfam" id="PF05078">
    <property type="entry name" value="DUF679"/>
    <property type="match status" value="1"/>
</dbReference>
<dbReference type="GO" id="GO:0005737">
    <property type="term" value="C:cytoplasm"/>
    <property type="evidence" value="ECO:0007669"/>
    <property type="project" value="UniProtKB-ARBA"/>
</dbReference>
<evidence type="ECO:0000313" key="9">
    <source>
        <dbReference type="Proteomes" id="UP000238479"/>
    </source>
</evidence>
<proteinExistence type="inferred from homology"/>
<evidence type="ECO:0000256" key="2">
    <source>
        <dbReference type="ARBA" id="ARBA00008707"/>
    </source>
</evidence>
<keyword evidence="9" id="KW-1185">Reference proteome</keyword>
<dbReference type="Gramene" id="PRQ42090">
    <property type="protein sequence ID" value="PRQ42090"/>
    <property type="gene ID" value="RchiOBHm_Chr3g0453841"/>
</dbReference>
<dbReference type="GO" id="GO:0016020">
    <property type="term" value="C:membrane"/>
    <property type="evidence" value="ECO:0007669"/>
    <property type="project" value="UniProtKB-SubCell"/>
</dbReference>
<keyword evidence="3 7" id="KW-0812">Transmembrane</keyword>
<feature type="transmembrane region" description="Helical" evidence="7">
    <location>
        <begin position="172"/>
        <end position="191"/>
    </location>
</feature>
<comment type="caution">
    <text evidence="8">The sequence shown here is derived from an EMBL/GenBank/DDBJ whole genome shotgun (WGS) entry which is preliminary data.</text>
</comment>
<dbReference type="Proteomes" id="UP000238479">
    <property type="component" value="Chromosome 3"/>
</dbReference>
<name>A0A2P6R6P8_ROSCH</name>
<dbReference type="EMBL" id="PDCK01000041">
    <property type="protein sequence ID" value="PRQ42090.1"/>
    <property type="molecule type" value="Genomic_DNA"/>
</dbReference>